<reference evidence="3 4" key="1">
    <citation type="submission" date="2018-11" db="EMBL/GenBank/DDBJ databases">
        <authorList>
            <consortium name="Pathogen Informatics"/>
        </authorList>
    </citation>
    <scope>NUCLEOTIDE SEQUENCE [LARGE SCALE GENOMIC DNA]</scope>
</reference>
<dbReference type="Proteomes" id="UP000270094">
    <property type="component" value="Unassembled WGS sequence"/>
</dbReference>
<keyword evidence="4" id="KW-1185">Reference proteome</keyword>
<sequence length="116" mass="12339">MRAFIFFLVVGVVFADYQSQNSGYENAEIAQPTPGAPLSADGGDQQAYNSDVGSDGGLPLVPSQPPASGPTLLSPYTTPVVIAELLLKAQKLSKILMDNYIGKSSEQPSKFREYLG</sequence>
<protein>
    <submittedName>
        <fullName evidence="3">Uncharacterized protein</fullName>
    </submittedName>
</protein>
<organism evidence="3 4">
    <name type="scientific">Strongylus vulgaris</name>
    <name type="common">Blood worm</name>
    <dbReference type="NCBI Taxonomy" id="40348"/>
    <lineage>
        <taxon>Eukaryota</taxon>
        <taxon>Metazoa</taxon>
        <taxon>Ecdysozoa</taxon>
        <taxon>Nematoda</taxon>
        <taxon>Chromadorea</taxon>
        <taxon>Rhabditida</taxon>
        <taxon>Rhabditina</taxon>
        <taxon>Rhabditomorpha</taxon>
        <taxon>Strongyloidea</taxon>
        <taxon>Strongylidae</taxon>
        <taxon>Strongylus</taxon>
    </lineage>
</organism>
<keyword evidence="2" id="KW-0732">Signal</keyword>
<dbReference type="AlphaFoldDB" id="A0A3P7J6R1"/>
<dbReference type="OrthoDB" id="5873542at2759"/>
<feature type="chain" id="PRO_5018303415" evidence="2">
    <location>
        <begin position="16"/>
        <end position="116"/>
    </location>
</feature>
<gene>
    <name evidence="3" type="ORF">SVUK_LOCUS15929</name>
</gene>
<feature type="signal peptide" evidence="2">
    <location>
        <begin position="1"/>
        <end position="15"/>
    </location>
</feature>
<evidence type="ECO:0000256" key="2">
    <source>
        <dbReference type="SAM" id="SignalP"/>
    </source>
</evidence>
<evidence type="ECO:0000313" key="3">
    <source>
        <dbReference type="EMBL" id="VDM80931.1"/>
    </source>
</evidence>
<feature type="region of interest" description="Disordered" evidence="1">
    <location>
        <begin position="28"/>
        <end position="69"/>
    </location>
</feature>
<accession>A0A3P7J6R1</accession>
<evidence type="ECO:0000256" key="1">
    <source>
        <dbReference type="SAM" id="MobiDB-lite"/>
    </source>
</evidence>
<dbReference type="EMBL" id="UYYB01110764">
    <property type="protein sequence ID" value="VDM80931.1"/>
    <property type="molecule type" value="Genomic_DNA"/>
</dbReference>
<proteinExistence type="predicted"/>
<name>A0A3P7J6R1_STRVU</name>
<evidence type="ECO:0000313" key="4">
    <source>
        <dbReference type="Proteomes" id="UP000270094"/>
    </source>
</evidence>